<dbReference type="Proteomes" id="UP000076420">
    <property type="component" value="Unassembled WGS sequence"/>
</dbReference>
<accession>A0A2C9JQ05</accession>
<dbReference type="VEuPathDB" id="VectorBase:BGLB006161"/>
<evidence type="ECO:0000256" key="4">
    <source>
        <dbReference type="ARBA" id="ARBA00007174"/>
    </source>
</evidence>
<dbReference type="AlphaFoldDB" id="A0A2C9JQ05"/>
<dbReference type="GeneID" id="106063190"/>
<dbReference type="GO" id="GO:0046872">
    <property type="term" value="F:metal ion binding"/>
    <property type="evidence" value="ECO:0007669"/>
    <property type="project" value="UniProtKB-KW"/>
</dbReference>
<comment type="subcellular location">
    <subcellularLocation>
        <location evidence="3">Cytoplasm</location>
        <location evidence="3">Cytoskeleton</location>
    </subcellularLocation>
    <subcellularLocation>
        <location evidence="2">Nucleus</location>
    </subcellularLocation>
</comment>
<evidence type="ECO:0000256" key="15">
    <source>
        <dbReference type="ARBA" id="ARBA00046083"/>
    </source>
</evidence>
<keyword evidence="12" id="KW-0560">Oxidoreductase</keyword>
<keyword evidence="14" id="KW-0539">Nucleus</keyword>
<keyword evidence="7" id="KW-0399">Innate immunity</keyword>
<keyword evidence="13" id="KW-0206">Cytoskeleton</keyword>
<comment type="function">
    <text evidence="15">Methionine-sulfoxide reductase that specifically reduces methionine (R)-sulfoxide back to methionine. While in many cases, methionine oxidation is the result of random oxidation following oxidative stress, methionine oxidation is also a post-translational modification that takes place on specific residue. Acts as a regulator of actin assembly by reducing methionine (R)-sulfoxide mediated by MICALs (MICAL1, MICAL2 or MICAL3) on actin, thereby promoting filament repolymerization. Plays a role in innate immunity by reducing oxidized actin, leading to actin repolymerization in macrophages.</text>
</comment>
<evidence type="ECO:0000313" key="19">
    <source>
        <dbReference type="Proteomes" id="UP000076420"/>
    </source>
</evidence>
<sequence>MSFCSWSKAEYFRDHFEAGIYVCAKCGNELFNSEAKYKHATPWPAFTQTINPDSVRKTPESSTAIKLTCGQCFNNLGHEFIGDGPTPGVSRFCIFSSSLKFKPSEMAENKEETKS</sequence>
<evidence type="ECO:0000256" key="9">
    <source>
        <dbReference type="ARBA" id="ARBA00022833"/>
    </source>
</evidence>
<evidence type="ECO:0000256" key="1">
    <source>
        <dbReference type="ARBA" id="ARBA00001947"/>
    </source>
</evidence>
<evidence type="ECO:0000256" key="7">
    <source>
        <dbReference type="ARBA" id="ARBA00022588"/>
    </source>
</evidence>
<dbReference type="STRING" id="6526.A0A2C9JQ05"/>
<evidence type="ECO:0000256" key="14">
    <source>
        <dbReference type="ARBA" id="ARBA00023242"/>
    </source>
</evidence>
<proteinExistence type="inferred from homology"/>
<evidence type="ECO:0000256" key="3">
    <source>
        <dbReference type="ARBA" id="ARBA00004245"/>
    </source>
</evidence>
<dbReference type="GO" id="GO:0033745">
    <property type="term" value="F:L-methionine-(R)-S-oxide reductase activity"/>
    <property type="evidence" value="ECO:0007669"/>
    <property type="project" value="UniProtKB-EC"/>
</dbReference>
<feature type="domain" description="MsrB" evidence="17">
    <location>
        <begin position="1"/>
        <end position="104"/>
    </location>
</feature>
<dbReference type="GO" id="GO:0045087">
    <property type="term" value="P:innate immune response"/>
    <property type="evidence" value="ECO:0007669"/>
    <property type="project" value="UniProtKB-KW"/>
</dbReference>
<dbReference type="GO" id="GO:0005856">
    <property type="term" value="C:cytoskeleton"/>
    <property type="evidence" value="ECO:0007669"/>
    <property type="project" value="UniProtKB-SubCell"/>
</dbReference>
<organism evidence="18 19">
    <name type="scientific">Biomphalaria glabrata</name>
    <name type="common">Bloodfluke planorb</name>
    <name type="synonym">Freshwater snail</name>
    <dbReference type="NCBI Taxonomy" id="6526"/>
    <lineage>
        <taxon>Eukaryota</taxon>
        <taxon>Metazoa</taxon>
        <taxon>Spiralia</taxon>
        <taxon>Lophotrochozoa</taxon>
        <taxon>Mollusca</taxon>
        <taxon>Gastropoda</taxon>
        <taxon>Heterobranchia</taxon>
        <taxon>Euthyneura</taxon>
        <taxon>Panpulmonata</taxon>
        <taxon>Hygrophila</taxon>
        <taxon>Lymnaeoidea</taxon>
        <taxon>Planorbidae</taxon>
        <taxon>Biomphalaria</taxon>
    </lineage>
</organism>
<evidence type="ECO:0000256" key="2">
    <source>
        <dbReference type="ARBA" id="ARBA00004123"/>
    </source>
</evidence>
<keyword evidence="6" id="KW-0963">Cytoplasm</keyword>
<dbReference type="InterPro" id="IPR002579">
    <property type="entry name" value="Met_Sox_Rdtase_MsrB_dom"/>
</dbReference>
<evidence type="ECO:0000256" key="13">
    <source>
        <dbReference type="ARBA" id="ARBA00023212"/>
    </source>
</evidence>
<dbReference type="Gene3D" id="2.170.150.20">
    <property type="entry name" value="Peptide methionine sulfoxide reductase"/>
    <property type="match status" value="1"/>
</dbReference>
<dbReference type="GO" id="GO:0005737">
    <property type="term" value="C:cytoplasm"/>
    <property type="evidence" value="ECO:0007669"/>
    <property type="project" value="UniProtKB-ARBA"/>
</dbReference>
<keyword evidence="10" id="KW-0391">Immunity</keyword>
<dbReference type="GO" id="GO:0005634">
    <property type="term" value="C:nucleus"/>
    <property type="evidence" value="ECO:0007669"/>
    <property type="project" value="UniProtKB-SubCell"/>
</dbReference>
<dbReference type="InterPro" id="IPR052150">
    <property type="entry name" value="MsrB_Met_sulfoxide_reductase"/>
</dbReference>
<keyword evidence="11" id="KW-0712">Selenocysteine</keyword>
<evidence type="ECO:0000256" key="12">
    <source>
        <dbReference type="ARBA" id="ARBA00023002"/>
    </source>
</evidence>
<dbReference type="VEuPathDB" id="VectorBase:BGLAX_027462"/>
<keyword evidence="8" id="KW-0479">Metal-binding</keyword>
<evidence type="ECO:0000259" key="17">
    <source>
        <dbReference type="PROSITE" id="PS51790"/>
    </source>
</evidence>
<name>A0A2C9JQ05_BIOGL</name>
<evidence type="ECO:0000256" key="5">
    <source>
        <dbReference type="ARBA" id="ARBA00012499"/>
    </source>
</evidence>
<evidence type="ECO:0000256" key="10">
    <source>
        <dbReference type="ARBA" id="ARBA00022859"/>
    </source>
</evidence>
<comment type="similarity">
    <text evidence="4">Belongs to the MsrB Met sulfoxide reductase family.</text>
</comment>
<comment type="catalytic activity">
    <reaction evidence="16">
        <text>L-methionyl-[protein] + [thioredoxin]-disulfide + H2O = L-methionyl-(R)-S-oxide-[protein] + [thioredoxin]-dithiol</text>
        <dbReference type="Rhea" id="RHEA:24164"/>
        <dbReference type="Rhea" id="RHEA-COMP:10698"/>
        <dbReference type="Rhea" id="RHEA-COMP:10700"/>
        <dbReference type="Rhea" id="RHEA-COMP:12313"/>
        <dbReference type="Rhea" id="RHEA-COMP:12314"/>
        <dbReference type="ChEBI" id="CHEBI:15377"/>
        <dbReference type="ChEBI" id="CHEBI:16044"/>
        <dbReference type="ChEBI" id="CHEBI:29950"/>
        <dbReference type="ChEBI" id="CHEBI:45764"/>
        <dbReference type="ChEBI" id="CHEBI:50058"/>
        <dbReference type="EC" id="1.8.4.12"/>
    </reaction>
</comment>
<keyword evidence="9" id="KW-0862">Zinc</keyword>
<dbReference type="GO" id="GO:0033743">
    <property type="term" value="F:peptide-methionine (R)-S-oxide reductase activity"/>
    <property type="evidence" value="ECO:0007669"/>
    <property type="project" value="UniProtKB-EC"/>
</dbReference>
<evidence type="ECO:0000256" key="16">
    <source>
        <dbReference type="ARBA" id="ARBA00048488"/>
    </source>
</evidence>
<dbReference type="EC" id="1.8.4.12" evidence="5"/>
<dbReference type="SUPFAM" id="SSF51316">
    <property type="entry name" value="Mss4-like"/>
    <property type="match status" value="1"/>
</dbReference>
<evidence type="ECO:0000256" key="6">
    <source>
        <dbReference type="ARBA" id="ARBA00022490"/>
    </source>
</evidence>
<dbReference type="InterPro" id="IPR011057">
    <property type="entry name" value="Mss4-like_sf"/>
</dbReference>
<accession>A0A9U8E8S1</accession>
<dbReference type="PROSITE" id="PS51790">
    <property type="entry name" value="MSRB"/>
    <property type="match status" value="1"/>
</dbReference>
<protein>
    <recommendedName>
        <fullName evidence="5">peptide-methionine (R)-S-oxide reductase</fullName>
        <ecNumber evidence="5">1.8.4.12</ecNumber>
    </recommendedName>
</protein>
<evidence type="ECO:0000256" key="11">
    <source>
        <dbReference type="ARBA" id="ARBA00022933"/>
    </source>
</evidence>
<comment type="cofactor">
    <cofactor evidence="1">
        <name>Zn(2+)</name>
        <dbReference type="ChEBI" id="CHEBI:29105"/>
    </cofactor>
</comment>
<dbReference type="PANTHER" id="PTHR46755">
    <property type="entry name" value="METHIONINE-R-SULFOXIDE REDUCTASE B1"/>
    <property type="match status" value="1"/>
</dbReference>
<dbReference type="EnsemblMetazoa" id="BGLB006161-RB">
    <property type="protein sequence ID" value="BGLB006161-PB"/>
    <property type="gene ID" value="BGLB006161"/>
</dbReference>
<evidence type="ECO:0000313" key="18">
    <source>
        <dbReference type="EnsemblMetazoa" id="BGLB006161-PB"/>
    </source>
</evidence>
<reference evidence="18" key="1">
    <citation type="submission" date="2020-05" db="UniProtKB">
        <authorList>
            <consortium name="EnsemblMetazoa"/>
        </authorList>
    </citation>
    <scope>IDENTIFICATION</scope>
    <source>
        <strain evidence="18">BB02</strain>
    </source>
</reference>
<dbReference type="Pfam" id="PF01641">
    <property type="entry name" value="SelR"/>
    <property type="match status" value="1"/>
</dbReference>
<evidence type="ECO:0000256" key="8">
    <source>
        <dbReference type="ARBA" id="ARBA00022723"/>
    </source>
</evidence>
<dbReference type="GO" id="GO:0030091">
    <property type="term" value="P:protein repair"/>
    <property type="evidence" value="ECO:0007669"/>
    <property type="project" value="TreeGrafter"/>
</dbReference>
<dbReference type="PANTHER" id="PTHR46755:SF5">
    <property type="entry name" value="METHIONINE-R-SULFOXIDE REDUCTASE B1"/>
    <property type="match status" value="1"/>
</dbReference>